<feature type="compositionally biased region" description="Basic and acidic residues" evidence="1">
    <location>
        <begin position="18"/>
        <end position="30"/>
    </location>
</feature>
<gene>
    <name evidence="2" type="ORF">STRCI_000685</name>
</gene>
<accession>A0ABY7K555</accession>
<reference evidence="2" key="1">
    <citation type="submission" date="2022-12" db="EMBL/GenBank/DDBJ databases">
        <authorList>
            <person name="Ruckert C."/>
            <person name="Busche T."/>
            <person name="Kalinowski J."/>
            <person name="Wittmann C."/>
        </authorList>
    </citation>
    <scope>NUCLEOTIDE SEQUENCE</scope>
    <source>
        <strain evidence="2">DSM 40467</strain>
    </source>
</reference>
<feature type="region of interest" description="Disordered" evidence="1">
    <location>
        <begin position="1"/>
        <end position="31"/>
    </location>
</feature>
<proteinExistence type="predicted"/>
<sequence length="69" mass="7565">METLPSRMLADTLSSVPKDSRSDSRKDSSKYVRISGQVYPAGFSPPAVTARQTEKGTTIWSRLMSTPTT</sequence>
<evidence type="ECO:0000313" key="3">
    <source>
        <dbReference type="Proteomes" id="UP001164439"/>
    </source>
</evidence>
<evidence type="ECO:0000313" key="2">
    <source>
        <dbReference type="EMBL" id="WAZ19622.1"/>
    </source>
</evidence>
<evidence type="ECO:0000256" key="1">
    <source>
        <dbReference type="SAM" id="MobiDB-lite"/>
    </source>
</evidence>
<feature type="region of interest" description="Disordered" evidence="1">
    <location>
        <begin position="43"/>
        <end position="69"/>
    </location>
</feature>
<name>A0ABY7K555_9ACTN</name>
<organism evidence="2 3">
    <name type="scientific">Streptomyces cinnabarinus</name>
    <dbReference type="NCBI Taxonomy" id="67287"/>
    <lineage>
        <taxon>Bacteria</taxon>
        <taxon>Bacillati</taxon>
        <taxon>Actinomycetota</taxon>
        <taxon>Actinomycetes</taxon>
        <taxon>Kitasatosporales</taxon>
        <taxon>Streptomycetaceae</taxon>
        <taxon>Streptomyces</taxon>
    </lineage>
</organism>
<dbReference type="EMBL" id="CP114413">
    <property type="protein sequence ID" value="WAZ19622.1"/>
    <property type="molecule type" value="Genomic_DNA"/>
</dbReference>
<protein>
    <submittedName>
        <fullName evidence="2">Uncharacterized protein</fullName>
    </submittedName>
</protein>
<dbReference type="Proteomes" id="UP001164439">
    <property type="component" value="Chromosome"/>
</dbReference>
<feature type="compositionally biased region" description="Polar residues" evidence="1">
    <location>
        <begin position="55"/>
        <end position="69"/>
    </location>
</feature>
<keyword evidence="3" id="KW-1185">Reference proteome</keyword>